<feature type="domain" description="Rhodopsin" evidence="8">
    <location>
        <begin position="48"/>
        <end position="290"/>
    </location>
</feature>
<dbReference type="PANTHER" id="PTHR33048">
    <property type="entry name" value="PTH11-LIKE INTEGRAL MEMBRANE PROTEIN (AFU_ORTHOLOGUE AFUA_5G11245)"/>
    <property type="match status" value="1"/>
</dbReference>
<comment type="subcellular location">
    <subcellularLocation>
        <location evidence="1">Membrane</location>
        <topology evidence="1">Multi-pass membrane protein</topology>
    </subcellularLocation>
</comment>
<keyword evidence="3 7" id="KW-1133">Transmembrane helix</keyword>
<name>A0A9P4NVC8_9PEZI</name>
<gene>
    <name evidence="9" type="ORF">EJ08DRAFT_585601</name>
</gene>
<keyword evidence="4 7" id="KW-0472">Membrane</keyword>
<feature type="transmembrane region" description="Helical" evidence="7">
    <location>
        <begin position="102"/>
        <end position="127"/>
    </location>
</feature>
<feature type="transmembrane region" description="Helical" evidence="7">
    <location>
        <begin position="224"/>
        <end position="245"/>
    </location>
</feature>
<evidence type="ECO:0000256" key="3">
    <source>
        <dbReference type="ARBA" id="ARBA00022989"/>
    </source>
</evidence>
<dbReference type="GO" id="GO:0016020">
    <property type="term" value="C:membrane"/>
    <property type="evidence" value="ECO:0007669"/>
    <property type="project" value="UniProtKB-SubCell"/>
</dbReference>
<protein>
    <recommendedName>
        <fullName evidence="8">Rhodopsin domain-containing protein</fullName>
    </recommendedName>
</protein>
<dbReference type="InterPro" id="IPR052337">
    <property type="entry name" value="SAT4-like"/>
</dbReference>
<feature type="region of interest" description="Disordered" evidence="6">
    <location>
        <begin position="301"/>
        <end position="320"/>
    </location>
</feature>
<dbReference type="OrthoDB" id="4682787at2759"/>
<dbReference type="PANTHER" id="PTHR33048:SF96">
    <property type="entry name" value="INTEGRAL MEMBRANE PROTEIN"/>
    <property type="match status" value="1"/>
</dbReference>
<dbReference type="AlphaFoldDB" id="A0A9P4NVC8"/>
<reference evidence="9" key="1">
    <citation type="journal article" date="2020" name="Stud. Mycol.">
        <title>101 Dothideomycetes genomes: a test case for predicting lifestyles and emergence of pathogens.</title>
        <authorList>
            <person name="Haridas S."/>
            <person name="Albert R."/>
            <person name="Binder M."/>
            <person name="Bloem J."/>
            <person name="Labutti K."/>
            <person name="Salamov A."/>
            <person name="Andreopoulos B."/>
            <person name="Baker S."/>
            <person name="Barry K."/>
            <person name="Bills G."/>
            <person name="Bluhm B."/>
            <person name="Cannon C."/>
            <person name="Castanera R."/>
            <person name="Culley D."/>
            <person name="Daum C."/>
            <person name="Ezra D."/>
            <person name="Gonzalez J."/>
            <person name="Henrissat B."/>
            <person name="Kuo A."/>
            <person name="Liang C."/>
            <person name="Lipzen A."/>
            <person name="Lutzoni F."/>
            <person name="Magnuson J."/>
            <person name="Mondo S."/>
            <person name="Nolan M."/>
            <person name="Ohm R."/>
            <person name="Pangilinan J."/>
            <person name="Park H.-J."/>
            <person name="Ramirez L."/>
            <person name="Alfaro M."/>
            <person name="Sun H."/>
            <person name="Tritt A."/>
            <person name="Yoshinaga Y."/>
            <person name="Zwiers L.-H."/>
            <person name="Turgeon B."/>
            <person name="Goodwin S."/>
            <person name="Spatafora J."/>
            <person name="Crous P."/>
            <person name="Grigoriev I."/>
        </authorList>
    </citation>
    <scope>NUCLEOTIDE SEQUENCE</scope>
    <source>
        <strain evidence="9">CBS 130266</strain>
    </source>
</reference>
<evidence type="ECO:0000256" key="7">
    <source>
        <dbReference type="SAM" id="Phobius"/>
    </source>
</evidence>
<dbReference type="Proteomes" id="UP000800235">
    <property type="component" value="Unassembled WGS sequence"/>
</dbReference>
<accession>A0A9P4NVC8</accession>
<dbReference type="InterPro" id="IPR049326">
    <property type="entry name" value="Rhodopsin_dom_fungi"/>
</dbReference>
<feature type="region of interest" description="Disordered" evidence="6">
    <location>
        <begin position="374"/>
        <end position="393"/>
    </location>
</feature>
<feature type="transmembrane region" description="Helical" evidence="7">
    <location>
        <begin position="139"/>
        <end position="161"/>
    </location>
</feature>
<keyword evidence="2 7" id="KW-0812">Transmembrane</keyword>
<feature type="transmembrane region" description="Helical" evidence="7">
    <location>
        <begin position="64"/>
        <end position="82"/>
    </location>
</feature>
<keyword evidence="10" id="KW-1185">Reference proteome</keyword>
<feature type="transmembrane region" description="Helical" evidence="7">
    <location>
        <begin position="192"/>
        <end position="212"/>
    </location>
</feature>
<sequence>MVVAHTYLSNTTIPEGKVPIQQVPQSQATSLVIAAIVFLCLSWITVLARFWTRTVLWRSLGWDDWTMGITIAFFTVFCAGLIRTALVTCGKDFLAFEDLATAINFLIITECFYVLTMLVLKLSIAIFFLRIIAKRWQRVVVYISAGVSILINTVSFFFIVFQCGVPSSAYLIFIRLASGQCISRGQILGLNYGQGGITTLTDVVFAILPIFMLQGTNMNSRERWTVGFILLLAAVGGIASMVRLGTVKGLAAPSMTFFAAQVNRAALLSTIEPGLGIIATSLATLRPLFRSLLHGARSLTQSNRTHTEKSFMSRQRTSRNDQIGHEEADIAELYVHRDGFRNMNIDNGPIEKSPWQPAGRRVPAELQMPYQTYASPRQSVRDRMGEPQPRAPAAHDGLMEEVPVMKHPSHTPTYETGGYQRVLPVSPLTPFTPRTPASETSESPVLGYRRGSL</sequence>
<evidence type="ECO:0000256" key="6">
    <source>
        <dbReference type="SAM" id="MobiDB-lite"/>
    </source>
</evidence>
<dbReference type="Pfam" id="PF20684">
    <property type="entry name" value="Fung_rhodopsin"/>
    <property type="match status" value="1"/>
</dbReference>
<evidence type="ECO:0000259" key="8">
    <source>
        <dbReference type="Pfam" id="PF20684"/>
    </source>
</evidence>
<evidence type="ECO:0000256" key="1">
    <source>
        <dbReference type="ARBA" id="ARBA00004141"/>
    </source>
</evidence>
<dbReference type="EMBL" id="MU007026">
    <property type="protein sequence ID" value="KAF2432375.1"/>
    <property type="molecule type" value="Genomic_DNA"/>
</dbReference>
<evidence type="ECO:0000256" key="5">
    <source>
        <dbReference type="ARBA" id="ARBA00038359"/>
    </source>
</evidence>
<evidence type="ECO:0000256" key="2">
    <source>
        <dbReference type="ARBA" id="ARBA00022692"/>
    </source>
</evidence>
<comment type="similarity">
    <text evidence="5">Belongs to the SAT4 family.</text>
</comment>
<comment type="caution">
    <text evidence="9">The sequence shown here is derived from an EMBL/GenBank/DDBJ whole genome shotgun (WGS) entry which is preliminary data.</text>
</comment>
<feature type="region of interest" description="Disordered" evidence="6">
    <location>
        <begin position="407"/>
        <end position="453"/>
    </location>
</feature>
<proteinExistence type="inferred from homology"/>
<evidence type="ECO:0000256" key="4">
    <source>
        <dbReference type="ARBA" id="ARBA00023136"/>
    </source>
</evidence>
<evidence type="ECO:0000313" key="10">
    <source>
        <dbReference type="Proteomes" id="UP000800235"/>
    </source>
</evidence>
<feature type="transmembrane region" description="Helical" evidence="7">
    <location>
        <begin position="31"/>
        <end position="52"/>
    </location>
</feature>
<evidence type="ECO:0000313" key="9">
    <source>
        <dbReference type="EMBL" id="KAF2432375.1"/>
    </source>
</evidence>
<organism evidence="9 10">
    <name type="scientific">Tothia fuscella</name>
    <dbReference type="NCBI Taxonomy" id="1048955"/>
    <lineage>
        <taxon>Eukaryota</taxon>
        <taxon>Fungi</taxon>
        <taxon>Dikarya</taxon>
        <taxon>Ascomycota</taxon>
        <taxon>Pezizomycotina</taxon>
        <taxon>Dothideomycetes</taxon>
        <taxon>Pleosporomycetidae</taxon>
        <taxon>Venturiales</taxon>
        <taxon>Cylindrosympodiaceae</taxon>
        <taxon>Tothia</taxon>
    </lineage>
</organism>